<gene>
    <name evidence="1" type="ORF">ACOLOM_LOCUS10340</name>
</gene>
<protein>
    <submittedName>
        <fullName evidence="1">14115_t:CDS:1</fullName>
    </submittedName>
</protein>
<evidence type="ECO:0000313" key="2">
    <source>
        <dbReference type="Proteomes" id="UP000789525"/>
    </source>
</evidence>
<dbReference type="Proteomes" id="UP000789525">
    <property type="component" value="Unassembled WGS sequence"/>
</dbReference>
<proteinExistence type="predicted"/>
<reference evidence="1" key="1">
    <citation type="submission" date="2021-06" db="EMBL/GenBank/DDBJ databases">
        <authorList>
            <person name="Kallberg Y."/>
            <person name="Tangrot J."/>
            <person name="Rosling A."/>
        </authorList>
    </citation>
    <scope>NUCLEOTIDE SEQUENCE</scope>
    <source>
        <strain evidence="1">CL356</strain>
    </source>
</reference>
<sequence length="438" mass="48001">GFKLMKVPLEEARKRIVIADWNEGFPSTDLPHGFTMLSEMVQVGKLEQEAAFDGRYANETCLMCYSSGTTGLAKGVETTHKNLVSIMCMFPSVFIKLEPGKDRMLGFLPGLVKVLLYPISKGGASVLIRGFDVPMFGAALNKYKVTILPMIPPVILLLAKNPIFEKFDFSGVKLITSGAAPLGADLTFEVTERLRKLGSKALVVQGYGLTETSPTVHYNPAQHWDTKAGTVGPLLPNIEARLVQDDGEDAPEGGRGELWLRGPSIMKGYLHNATATVNSITPDGWFQTGDIAIVDKDGTYQVQGIPRLANHTNMVLLAILLTLIHPPVPPADLEAVLISHPDVVDSGVIGVYSKRQETELPRWATDPKEVEAFQKAVSKWITTKTQFQRGQVACCLPITHTDESDFLNSAAGKILRKELRERAKKEIELEGEPDRAKL</sequence>
<name>A0ACA9PGX6_9GLOM</name>
<organism evidence="1 2">
    <name type="scientific">Acaulospora colombiana</name>
    <dbReference type="NCBI Taxonomy" id="27376"/>
    <lineage>
        <taxon>Eukaryota</taxon>
        <taxon>Fungi</taxon>
        <taxon>Fungi incertae sedis</taxon>
        <taxon>Mucoromycota</taxon>
        <taxon>Glomeromycotina</taxon>
        <taxon>Glomeromycetes</taxon>
        <taxon>Diversisporales</taxon>
        <taxon>Acaulosporaceae</taxon>
        <taxon>Acaulospora</taxon>
    </lineage>
</organism>
<accession>A0ACA9PGX6</accession>
<keyword evidence="2" id="KW-1185">Reference proteome</keyword>
<comment type="caution">
    <text evidence="1">The sequence shown here is derived from an EMBL/GenBank/DDBJ whole genome shotgun (WGS) entry which is preliminary data.</text>
</comment>
<feature type="non-terminal residue" evidence="1">
    <location>
        <position position="1"/>
    </location>
</feature>
<evidence type="ECO:0000313" key="1">
    <source>
        <dbReference type="EMBL" id="CAG8703184.1"/>
    </source>
</evidence>
<dbReference type="EMBL" id="CAJVPT010032965">
    <property type="protein sequence ID" value="CAG8703184.1"/>
    <property type="molecule type" value="Genomic_DNA"/>
</dbReference>